<dbReference type="RefSeq" id="WP_024091754.1">
    <property type="nucleotide sequence ID" value="NC_023135.1"/>
</dbReference>
<reference evidence="1 2" key="1">
    <citation type="submission" date="2013-09" db="EMBL/GenBank/DDBJ databases">
        <authorList>
            <consortium name="DOE Joint Genome Institute"/>
            <person name="Klenk H.-P."/>
            <person name="Huntemann M."/>
            <person name="Han J."/>
            <person name="Chen A."/>
            <person name="Kyrpides N."/>
            <person name="Mavromatis K."/>
            <person name="Markowitz V."/>
            <person name="Palaniappan K."/>
            <person name="Ivanova N."/>
            <person name="Schaumberg A."/>
            <person name="Pati A."/>
            <person name="Liolios K."/>
            <person name="Nordberg H.P."/>
            <person name="Cantor M.N."/>
            <person name="Hua S.X."/>
            <person name="Woyke T."/>
        </authorList>
    </citation>
    <scope>NUCLEOTIDE SEQUENCE [LARGE SCALE GENOMIC DNA]</scope>
    <source>
        <strain evidence="1 2">DSM 14336</strain>
    </source>
</reference>
<proteinExistence type="predicted"/>
<evidence type="ECO:0000313" key="2">
    <source>
        <dbReference type="Proteomes" id="UP000018780"/>
    </source>
</evidence>
<accession>V9VZT2</accession>
<keyword evidence="2" id="KW-1185">Reference proteome</keyword>
<gene>
    <name evidence="1" type="ORF">METH_18020</name>
</gene>
<dbReference type="HOGENOM" id="CLU_2844499_0_0_5"/>
<dbReference type="PATRIC" id="fig|999552.6.peg.3578"/>
<organism evidence="1 2">
    <name type="scientific">Leisingera methylohalidivorans DSM 14336</name>
    <dbReference type="NCBI Taxonomy" id="999552"/>
    <lineage>
        <taxon>Bacteria</taxon>
        <taxon>Pseudomonadati</taxon>
        <taxon>Pseudomonadota</taxon>
        <taxon>Alphaproteobacteria</taxon>
        <taxon>Rhodobacterales</taxon>
        <taxon>Roseobacteraceae</taxon>
        <taxon>Leisingera</taxon>
    </lineage>
</organism>
<protein>
    <submittedName>
        <fullName evidence="1">Uncharacterized protein</fullName>
    </submittedName>
</protein>
<dbReference type="EMBL" id="CP006773">
    <property type="protein sequence ID" value="AHD03274.1"/>
    <property type="molecule type" value="Genomic_DNA"/>
</dbReference>
<dbReference type="Proteomes" id="UP000018780">
    <property type="component" value="Chromosome"/>
</dbReference>
<dbReference type="KEGG" id="lmd:METH_18020"/>
<sequence>MVHGCEHAGPVRVAWLIDQVGDQVTVADVIAKMKCTRCKQRNIKQYSITFAGASMEAMRGADQRR</sequence>
<dbReference type="AlphaFoldDB" id="V9VZT2"/>
<dbReference type="OrthoDB" id="9977911at2"/>
<evidence type="ECO:0000313" key="1">
    <source>
        <dbReference type="EMBL" id="AHD03274.1"/>
    </source>
</evidence>
<name>V9VZT2_9RHOB</name>